<comment type="similarity">
    <text evidence="2">Belongs to the metallo-dependent hydrolases superfamily. Adenosine and AMP deaminases family.</text>
</comment>
<accession>A0ABP8KP54</accession>
<reference evidence="8" key="1">
    <citation type="journal article" date="2019" name="Int. J. Syst. Evol. Microbiol.">
        <title>The Global Catalogue of Microorganisms (GCM) 10K type strain sequencing project: providing services to taxonomists for standard genome sequencing and annotation.</title>
        <authorList>
            <consortium name="The Broad Institute Genomics Platform"/>
            <consortium name="The Broad Institute Genome Sequencing Center for Infectious Disease"/>
            <person name="Wu L."/>
            <person name="Ma J."/>
        </authorList>
    </citation>
    <scope>NUCLEOTIDE SEQUENCE [LARGE SCALE GENOMIC DNA]</scope>
    <source>
        <strain evidence="8">JCM 17809</strain>
    </source>
</reference>
<dbReference type="PANTHER" id="PTHR43114:SF6">
    <property type="entry name" value="ADENINE DEAMINASE"/>
    <property type="match status" value="1"/>
</dbReference>
<keyword evidence="5" id="KW-0862">Zinc</keyword>
<keyword evidence="4" id="KW-0378">Hydrolase</keyword>
<comment type="caution">
    <text evidence="7">The sequence shown here is derived from an EMBL/GenBank/DDBJ whole genome shotgun (WGS) entry which is preliminary data.</text>
</comment>
<comment type="cofactor">
    <cofactor evidence="1">
        <name>Zn(2+)</name>
        <dbReference type="ChEBI" id="CHEBI:29105"/>
    </cofactor>
</comment>
<evidence type="ECO:0000256" key="2">
    <source>
        <dbReference type="ARBA" id="ARBA00006676"/>
    </source>
</evidence>
<dbReference type="SUPFAM" id="SSF51556">
    <property type="entry name" value="Metallo-dependent hydrolases"/>
    <property type="match status" value="1"/>
</dbReference>
<dbReference type="RefSeq" id="WP_345208155.1">
    <property type="nucleotide sequence ID" value="NZ_BAABGM010000024.1"/>
</dbReference>
<gene>
    <name evidence="7" type="ORF">GCM10023168_33900</name>
</gene>
<keyword evidence="3" id="KW-0479">Metal-binding</keyword>
<dbReference type="EMBL" id="BAABGM010000024">
    <property type="protein sequence ID" value="GAA4412243.1"/>
    <property type="molecule type" value="Genomic_DNA"/>
</dbReference>
<evidence type="ECO:0000259" key="6">
    <source>
        <dbReference type="Pfam" id="PF00962"/>
    </source>
</evidence>
<protein>
    <submittedName>
        <fullName evidence="7">Adenosine deaminase</fullName>
    </submittedName>
</protein>
<dbReference type="Pfam" id="PF00962">
    <property type="entry name" value="A_deaminase"/>
    <property type="match status" value="1"/>
</dbReference>
<dbReference type="NCBIfam" id="TIGR01430">
    <property type="entry name" value="aden_deam"/>
    <property type="match status" value="1"/>
</dbReference>
<dbReference type="InterPro" id="IPR006330">
    <property type="entry name" value="Ado/ade_deaminase"/>
</dbReference>
<evidence type="ECO:0000256" key="3">
    <source>
        <dbReference type="ARBA" id="ARBA00022723"/>
    </source>
</evidence>
<dbReference type="Gene3D" id="3.20.20.140">
    <property type="entry name" value="Metal-dependent hydrolases"/>
    <property type="match status" value="1"/>
</dbReference>
<name>A0ABP8KP54_9MICO</name>
<evidence type="ECO:0000313" key="8">
    <source>
        <dbReference type="Proteomes" id="UP001500945"/>
    </source>
</evidence>
<organism evidence="7 8">
    <name type="scientific">Fodinibacter luteus</name>
    <dbReference type="NCBI Taxonomy" id="552064"/>
    <lineage>
        <taxon>Bacteria</taxon>
        <taxon>Bacillati</taxon>
        <taxon>Actinomycetota</taxon>
        <taxon>Actinomycetes</taxon>
        <taxon>Micrococcales</taxon>
        <taxon>Intrasporangiaceae</taxon>
        <taxon>Fodinibacter (ex Wang et al. 2009)</taxon>
    </lineage>
</organism>
<evidence type="ECO:0000313" key="7">
    <source>
        <dbReference type="EMBL" id="GAA4412243.1"/>
    </source>
</evidence>
<proteinExistence type="inferred from homology"/>
<evidence type="ECO:0000256" key="4">
    <source>
        <dbReference type="ARBA" id="ARBA00022801"/>
    </source>
</evidence>
<evidence type="ECO:0000256" key="1">
    <source>
        <dbReference type="ARBA" id="ARBA00001947"/>
    </source>
</evidence>
<dbReference type="InterPro" id="IPR001365">
    <property type="entry name" value="A_deaminase_dom"/>
</dbReference>
<sequence length="355" mass="38014">MTALRAALEALPKVELHCHIEGTMRPQTVIDLAGANGIPLPTADPTELYSYDSLDSFLDVFWLVQSTLTTRADWTRLAYEAVVDSAAHGVVHSECFFTPARHLAAGTSLKEILAGLDEGITAAQAETGTTCLLIGDMDRAFGPAAGLAFVEDLVRLRREGAAGAERVIGVGMDSTELGIDSTTFLPGYQAAHAGGLKLTGHQGENSTATDVGACLTVLGLDRIDHAFPVLADRDLTARLAGERFPITICPTSNVVIARCFDRLEDHVYPLMRQAGLLATVNTDDPALSDLNLAHEYDAVARAFGYQWADMVAIALDGVEACWLDDPDKTPLRNQIARAASQLTMSPQRPLDDGSR</sequence>
<dbReference type="PANTHER" id="PTHR43114">
    <property type="entry name" value="ADENINE DEAMINASE"/>
    <property type="match status" value="1"/>
</dbReference>
<keyword evidence="8" id="KW-1185">Reference proteome</keyword>
<dbReference type="InterPro" id="IPR032466">
    <property type="entry name" value="Metal_Hydrolase"/>
</dbReference>
<evidence type="ECO:0000256" key="5">
    <source>
        <dbReference type="ARBA" id="ARBA00022833"/>
    </source>
</evidence>
<dbReference type="Proteomes" id="UP001500945">
    <property type="component" value="Unassembled WGS sequence"/>
</dbReference>
<feature type="domain" description="Adenosine deaminase" evidence="6">
    <location>
        <begin position="12"/>
        <end position="336"/>
    </location>
</feature>